<keyword evidence="2" id="KW-1185">Reference proteome</keyword>
<reference evidence="1" key="1">
    <citation type="submission" date="2022-10" db="EMBL/GenBank/DDBJ databases">
        <title>Novel sulphate-reducing endosymbionts in the free-living metamonad Anaeramoeba.</title>
        <authorList>
            <person name="Jerlstrom-Hultqvist J."/>
            <person name="Cepicka I."/>
            <person name="Gallot-Lavallee L."/>
            <person name="Salas-Leiva D."/>
            <person name="Curtis B.A."/>
            <person name="Zahonova K."/>
            <person name="Pipaliya S."/>
            <person name="Dacks J."/>
            <person name="Roger A.J."/>
        </authorList>
    </citation>
    <scope>NUCLEOTIDE SEQUENCE</scope>
    <source>
        <strain evidence="1">BMAN</strain>
    </source>
</reference>
<organism evidence="1 2">
    <name type="scientific">Anaeramoeba ignava</name>
    <name type="common">Anaerobic marine amoeba</name>
    <dbReference type="NCBI Taxonomy" id="1746090"/>
    <lineage>
        <taxon>Eukaryota</taxon>
        <taxon>Metamonada</taxon>
        <taxon>Anaeramoebidae</taxon>
        <taxon>Anaeramoeba</taxon>
    </lineage>
</organism>
<comment type="caution">
    <text evidence="1">The sequence shown here is derived from an EMBL/GenBank/DDBJ whole genome shotgun (WGS) entry which is preliminary data.</text>
</comment>
<dbReference type="EMBL" id="JAPDFW010000079">
    <property type="protein sequence ID" value="KAJ5072831.1"/>
    <property type="molecule type" value="Genomic_DNA"/>
</dbReference>
<proteinExistence type="predicted"/>
<dbReference type="AlphaFoldDB" id="A0A9Q0LGF3"/>
<protein>
    <submittedName>
        <fullName evidence="1">Anaphase-promoting complex subunit 13</fullName>
    </submittedName>
</protein>
<accession>A0A9Q0LGF3</accession>
<evidence type="ECO:0000313" key="2">
    <source>
        <dbReference type="Proteomes" id="UP001149090"/>
    </source>
</evidence>
<dbReference type="Proteomes" id="UP001149090">
    <property type="component" value="Unassembled WGS sequence"/>
</dbReference>
<name>A0A9Q0LGF3_ANAIG</name>
<gene>
    <name evidence="1" type="ORF">M0811_09277</name>
</gene>
<evidence type="ECO:0000313" key="1">
    <source>
        <dbReference type="EMBL" id="KAJ5072831.1"/>
    </source>
</evidence>
<sequence length="80" mass="9594">MDRDSRFNNIHHRNNFLTNIITEEWKKSSLPNEELIDSLPLPEETLNPEFEFVDLSIDLFEQEDENKWGDLSLQNFLDKK</sequence>